<dbReference type="Pfam" id="PF07963">
    <property type="entry name" value="N_methyl"/>
    <property type="match status" value="1"/>
</dbReference>
<keyword evidence="3" id="KW-1185">Reference proteome</keyword>
<dbReference type="InterPro" id="IPR045584">
    <property type="entry name" value="Pilin-like"/>
</dbReference>
<accession>A0ABR6YXF5</accession>
<evidence type="ECO:0000256" key="1">
    <source>
        <dbReference type="SAM" id="Phobius"/>
    </source>
</evidence>
<dbReference type="SUPFAM" id="SSF54523">
    <property type="entry name" value="Pili subunits"/>
    <property type="match status" value="1"/>
</dbReference>
<proteinExistence type="predicted"/>
<organism evidence="2 3">
    <name type="scientific">Acetobacterium malicum</name>
    <dbReference type="NCBI Taxonomy" id="52692"/>
    <lineage>
        <taxon>Bacteria</taxon>
        <taxon>Bacillati</taxon>
        <taxon>Bacillota</taxon>
        <taxon>Clostridia</taxon>
        <taxon>Eubacteriales</taxon>
        <taxon>Eubacteriaceae</taxon>
        <taxon>Acetobacterium</taxon>
    </lineage>
</organism>
<keyword evidence="1" id="KW-1133">Transmembrane helix</keyword>
<feature type="transmembrane region" description="Helical" evidence="1">
    <location>
        <begin position="7"/>
        <end position="32"/>
    </location>
</feature>
<reference evidence="2 3" key="1">
    <citation type="journal article" date="2020" name="mSystems">
        <title>Defining Genomic and Predicted Metabolic Features of the Acetobacterium Genus.</title>
        <authorList>
            <person name="Ross D.E."/>
            <person name="Marshall C.W."/>
            <person name="Gulliver D."/>
            <person name="May H.D."/>
            <person name="Norman R.S."/>
        </authorList>
    </citation>
    <scope>NUCLEOTIDE SEQUENCE [LARGE SCALE GENOMIC DNA]</scope>
    <source>
        <strain evidence="2 3">DSM 4132</strain>
    </source>
</reference>
<dbReference type="InterPro" id="IPR012902">
    <property type="entry name" value="N_methyl_site"/>
</dbReference>
<evidence type="ECO:0000313" key="3">
    <source>
        <dbReference type="Proteomes" id="UP000622405"/>
    </source>
</evidence>
<dbReference type="PROSITE" id="PS00409">
    <property type="entry name" value="PROKAR_NTER_METHYL"/>
    <property type="match status" value="1"/>
</dbReference>
<dbReference type="Proteomes" id="UP000622405">
    <property type="component" value="Unassembled WGS sequence"/>
</dbReference>
<sequence length="180" mass="18128">MRKSRKGFTLVEIIVVLVILAILAAFTIPSMLGFIGEAKKKAALAEQREVYVAAQAIITEHVAKEGKAAAMTVAVAAVPPVAGVGGSSAIPAGSLGMDASNIATNLGSAAVKTAIDAAATTGVAVEMSNYLSGDIVAGDGTGAAALWTVEVNPANGKIVSVTYKRDGVQLDPLKPNGNLK</sequence>
<name>A0ABR6YXF5_9FIRM</name>
<dbReference type="NCBIfam" id="TIGR02532">
    <property type="entry name" value="IV_pilin_GFxxxE"/>
    <property type="match status" value="1"/>
</dbReference>
<dbReference type="Gene3D" id="3.30.700.10">
    <property type="entry name" value="Glycoprotein, Type 4 Pilin"/>
    <property type="match status" value="1"/>
</dbReference>
<keyword evidence="1" id="KW-0812">Transmembrane</keyword>
<protein>
    <submittedName>
        <fullName evidence="2">Prepilin-type N-terminal cleavage/methylation domain-containing protein</fullName>
    </submittedName>
</protein>
<comment type="caution">
    <text evidence="2">The sequence shown here is derived from an EMBL/GenBank/DDBJ whole genome shotgun (WGS) entry which is preliminary data.</text>
</comment>
<gene>
    <name evidence="2" type="ORF">GH811_09710</name>
</gene>
<evidence type="ECO:0000313" key="2">
    <source>
        <dbReference type="EMBL" id="MBC3899891.1"/>
    </source>
</evidence>
<dbReference type="EMBL" id="WJBE01000007">
    <property type="protein sequence ID" value="MBC3899891.1"/>
    <property type="molecule type" value="Genomic_DNA"/>
</dbReference>
<keyword evidence="1" id="KW-0472">Membrane</keyword>